<evidence type="ECO:0008006" key="5">
    <source>
        <dbReference type="Google" id="ProtNLM"/>
    </source>
</evidence>
<dbReference type="OrthoDB" id="5215637at2759"/>
<dbReference type="Proteomes" id="UP000033540">
    <property type="component" value="Unassembled WGS sequence"/>
</dbReference>
<proteinExistence type="predicted"/>
<dbReference type="STRING" id="1403190.A0A0F0I266"/>
<evidence type="ECO:0000313" key="4">
    <source>
        <dbReference type="Proteomes" id="UP000033540"/>
    </source>
</evidence>
<dbReference type="AlphaFoldDB" id="A0A0F0I266"/>
<accession>A0A0F0I266</accession>
<evidence type="ECO:0000256" key="2">
    <source>
        <dbReference type="SAM" id="Phobius"/>
    </source>
</evidence>
<protein>
    <recommendedName>
        <fullName evidence="5">Mid2 domain-containing protein</fullName>
    </recommendedName>
</protein>
<feature type="transmembrane region" description="Helical" evidence="2">
    <location>
        <begin position="172"/>
        <end position="195"/>
    </location>
</feature>
<evidence type="ECO:0000256" key="1">
    <source>
        <dbReference type="SAM" id="MobiDB-lite"/>
    </source>
</evidence>
<organism evidence="3 4">
    <name type="scientific">Aspergillus parasiticus (strain ATCC 56775 / NRRL 5862 / SRRC 143 / SU-1)</name>
    <dbReference type="NCBI Taxonomy" id="1403190"/>
    <lineage>
        <taxon>Eukaryota</taxon>
        <taxon>Fungi</taxon>
        <taxon>Dikarya</taxon>
        <taxon>Ascomycota</taxon>
        <taxon>Pezizomycotina</taxon>
        <taxon>Eurotiomycetes</taxon>
        <taxon>Eurotiomycetidae</taxon>
        <taxon>Eurotiales</taxon>
        <taxon>Aspergillaceae</taxon>
        <taxon>Aspergillus</taxon>
        <taxon>Aspergillus subgen. Circumdati</taxon>
    </lineage>
</organism>
<comment type="caution">
    <text evidence="3">The sequence shown here is derived from an EMBL/GenBank/DDBJ whole genome shotgun (WGS) entry which is preliminary data.</text>
</comment>
<keyword evidence="2" id="KW-0472">Membrane</keyword>
<keyword evidence="2" id="KW-1133">Transmembrane helix</keyword>
<evidence type="ECO:0000313" key="3">
    <source>
        <dbReference type="EMBL" id="KJK60727.1"/>
    </source>
</evidence>
<reference evidence="3 4" key="1">
    <citation type="submission" date="2015-02" db="EMBL/GenBank/DDBJ databases">
        <title>Draft genome sequence of Aspergillus parasiticus SU-1.</title>
        <authorList>
            <person name="Yu J."/>
            <person name="Fedorova N."/>
            <person name="Yin Y."/>
            <person name="Losada L."/>
            <person name="Zafar N."/>
            <person name="Taujale R."/>
            <person name="Ehrlich K.C."/>
            <person name="Bhatnagar D."/>
            <person name="Cleveland T.E."/>
            <person name="Bennett J.W."/>
            <person name="Nierman W.C."/>
        </authorList>
    </citation>
    <scope>NUCLEOTIDE SEQUENCE [LARGE SCALE GENOMIC DNA]</scope>
    <source>
        <strain evidence="4">ATCC 56775 / NRRL 5862 / SRRC 143 / SU-1</strain>
    </source>
</reference>
<feature type="region of interest" description="Disordered" evidence="1">
    <location>
        <begin position="147"/>
        <end position="168"/>
    </location>
</feature>
<name>A0A0F0I266_ASPPU</name>
<gene>
    <name evidence="3" type="ORF">P875_00053050</name>
</gene>
<dbReference type="EMBL" id="JZEE01000731">
    <property type="protein sequence ID" value="KJK60727.1"/>
    <property type="molecule type" value="Genomic_DNA"/>
</dbReference>
<sequence>MTSDTRQCYFPSGAKAPNNVPCKSDTNTHCCGRSDICLDNGLCLNVAHQPYVLSRGACTSKNWSGCSPICSMVHAENATPSIGASITNVGFSSGKAATYCCGSPRTNGSSVVCLASESDSNSNVPFTIQDGSPILGAAMLQNVTTLDATDSSSSDSNSSTATPTTCPPSHDVAIGAGVGVPLGAIAILLLIWALLERRKASRSLQSQPAALGGGYSASGHATAAAPYMNITEMNAHPPVELEYTPPVSELMAKDARR</sequence>
<keyword evidence="2" id="KW-0812">Transmembrane</keyword>